<protein>
    <recommendedName>
        <fullName evidence="1">AP180 N-terminal homology (ANTH) domain-containing protein</fullName>
    </recommendedName>
</protein>
<dbReference type="PANTHER" id="PTHR10407:SF14">
    <property type="entry name" value="HUNTINGTIN-INTERACTING PROTEIN 1"/>
    <property type="match status" value="1"/>
</dbReference>
<dbReference type="Ensembl" id="ENSOSIT00000047322.1">
    <property type="protein sequence ID" value="ENSOSIP00000044984.1"/>
    <property type="gene ID" value="ENSOSIG00000021469.1"/>
</dbReference>
<proteinExistence type="predicted"/>
<reference evidence="2" key="1">
    <citation type="submission" date="2025-08" db="UniProtKB">
        <authorList>
            <consortium name="Ensembl"/>
        </authorList>
    </citation>
    <scope>IDENTIFICATION</scope>
</reference>
<dbReference type="GO" id="GO:0048268">
    <property type="term" value="P:clathrin coat assembly"/>
    <property type="evidence" value="ECO:0007669"/>
    <property type="project" value="TreeGrafter"/>
</dbReference>
<dbReference type="GO" id="GO:0007015">
    <property type="term" value="P:actin filament organization"/>
    <property type="evidence" value="ECO:0007669"/>
    <property type="project" value="TreeGrafter"/>
</dbReference>
<dbReference type="GO" id="GO:0006897">
    <property type="term" value="P:endocytosis"/>
    <property type="evidence" value="ECO:0007669"/>
    <property type="project" value="InterPro"/>
</dbReference>
<dbReference type="GO" id="GO:0051015">
    <property type="term" value="F:actin filament binding"/>
    <property type="evidence" value="ECO:0007669"/>
    <property type="project" value="TreeGrafter"/>
</dbReference>
<dbReference type="Pfam" id="PF07651">
    <property type="entry name" value="ANTH"/>
    <property type="match status" value="1"/>
</dbReference>
<dbReference type="AlphaFoldDB" id="A0A8C8E1F4"/>
<dbReference type="GeneTree" id="ENSGT00940000153594"/>
<name>A0A8C8E1F4_9TELE</name>
<accession>A0A8C8E1F4</accession>
<dbReference type="GO" id="GO:0030136">
    <property type="term" value="C:clathrin-coated vesicle"/>
    <property type="evidence" value="ECO:0007669"/>
    <property type="project" value="TreeGrafter"/>
</dbReference>
<dbReference type="GO" id="GO:0030864">
    <property type="term" value="C:cortical actin cytoskeleton"/>
    <property type="evidence" value="ECO:0007669"/>
    <property type="project" value="TreeGrafter"/>
</dbReference>
<evidence type="ECO:0000313" key="3">
    <source>
        <dbReference type="Proteomes" id="UP000694383"/>
    </source>
</evidence>
<dbReference type="GO" id="GO:0035615">
    <property type="term" value="F:clathrin adaptor activity"/>
    <property type="evidence" value="ECO:0007669"/>
    <property type="project" value="TreeGrafter"/>
</dbReference>
<dbReference type="GO" id="GO:0098793">
    <property type="term" value="C:presynapse"/>
    <property type="evidence" value="ECO:0007669"/>
    <property type="project" value="TreeGrafter"/>
</dbReference>
<dbReference type="GO" id="GO:0080025">
    <property type="term" value="F:phosphatidylinositol-3,5-bisphosphate binding"/>
    <property type="evidence" value="ECO:0007669"/>
    <property type="project" value="TreeGrafter"/>
</dbReference>
<sequence length="264" mass="29902">AKIRYGSLLKDDVSGSSKQSDIGHLSEGYGKLCSIYLKLLITKIEFHIKNPRFPGNLQMSNRQLDEVGENDVNNFFQLTVEMFDYLECELNLFLAVFSSLDMSRSVSVTAAGQCRLAPLIQVILDCSHLYDYTVKLLFKLHSCLPADTLQGHRDRFQEQFKKLKSLFYRSSNLQYFKRLIQIPQLPENPPNFLRASALSEHISPVVVIPAESSSPESEHVVETDDLVDTDIPILPTKFDDLFGTSAAIDPFNFTSQNGMRKDDK</sequence>
<dbReference type="PANTHER" id="PTHR10407">
    <property type="entry name" value="HUNTINGTIN INTERACTING PROTEIN 1"/>
    <property type="match status" value="1"/>
</dbReference>
<dbReference type="InterPro" id="IPR011417">
    <property type="entry name" value="ANTH_dom"/>
</dbReference>
<organism evidence="2 3">
    <name type="scientific">Oryzias sinensis</name>
    <name type="common">Chinese medaka</name>
    <dbReference type="NCBI Taxonomy" id="183150"/>
    <lineage>
        <taxon>Eukaryota</taxon>
        <taxon>Metazoa</taxon>
        <taxon>Chordata</taxon>
        <taxon>Craniata</taxon>
        <taxon>Vertebrata</taxon>
        <taxon>Euteleostomi</taxon>
        <taxon>Actinopterygii</taxon>
        <taxon>Neopterygii</taxon>
        <taxon>Teleostei</taxon>
        <taxon>Neoteleostei</taxon>
        <taxon>Acanthomorphata</taxon>
        <taxon>Ovalentaria</taxon>
        <taxon>Atherinomorphae</taxon>
        <taxon>Beloniformes</taxon>
        <taxon>Adrianichthyidae</taxon>
        <taxon>Oryziinae</taxon>
        <taxon>Oryzias</taxon>
    </lineage>
</organism>
<dbReference type="GO" id="GO:0032051">
    <property type="term" value="F:clathrin light chain binding"/>
    <property type="evidence" value="ECO:0007669"/>
    <property type="project" value="TreeGrafter"/>
</dbReference>
<dbReference type="InterPro" id="IPR030224">
    <property type="entry name" value="Sla2_fam"/>
</dbReference>
<keyword evidence="3" id="KW-1185">Reference proteome</keyword>
<evidence type="ECO:0000313" key="2">
    <source>
        <dbReference type="Ensembl" id="ENSOSIP00000044984.1"/>
    </source>
</evidence>
<dbReference type="GO" id="GO:0043325">
    <property type="term" value="F:phosphatidylinositol-3,4-bisphosphate binding"/>
    <property type="evidence" value="ECO:0007669"/>
    <property type="project" value="TreeGrafter"/>
</dbReference>
<evidence type="ECO:0000259" key="1">
    <source>
        <dbReference type="Pfam" id="PF07651"/>
    </source>
</evidence>
<feature type="domain" description="AP180 N-terminal homology (ANTH)" evidence="1">
    <location>
        <begin position="15"/>
        <end position="198"/>
    </location>
</feature>
<reference evidence="2" key="2">
    <citation type="submission" date="2025-09" db="UniProtKB">
        <authorList>
            <consortium name="Ensembl"/>
        </authorList>
    </citation>
    <scope>IDENTIFICATION</scope>
</reference>
<dbReference type="Proteomes" id="UP000694383">
    <property type="component" value="Unplaced"/>
</dbReference>